<name>A0AAD4HB54_9FUNG</name>
<dbReference type="Proteomes" id="UP001194580">
    <property type="component" value="Unassembled WGS sequence"/>
</dbReference>
<comment type="caution">
    <text evidence="1">The sequence shown here is derived from an EMBL/GenBank/DDBJ whole genome shotgun (WGS) entry which is preliminary data.</text>
</comment>
<keyword evidence="2" id="KW-1185">Reference proteome</keyword>
<dbReference type="AlphaFoldDB" id="A0AAD4HB54"/>
<sequence length="210" mass="24438">MNFTIDSWDPSDEREVLVQLFLNDMMRLNISLTDLSLHTQLVIEFEDEFTEAFMSLSQLRSLTVSVFEAAEPTHPRALKMLLQLGQHHPSLQSIDFGGVYGGWRPCIAFRPDHMTEDDYEELDRRDEKHDQEEEELMETTAEQFKKTPSSNSGITFPRIHRLELPPRRYYPYPESFLKALRREVVAPNLCSLIAPKGTRHGESAENRRGW</sequence>
<protein>
    <submittedName>
        <fullName evidence="1">Uncharacterized protein</fullName>
    </submittedName>
</protein>
<organism evidence="1 2">
    <name type="scientific">Linnemannia exigua</name>
    <dbReference type="NCBI Taxonomy" id="604196"/>
    <lineage>
        <taxon>Eukaryota</taxon>
        <taxon>Fungi</taxon>
        <taxon>Fungi incertae sedis</taxon>
        <taxon>Mucoromycota</taxon>
        <taxon>Mortierellomycotina</taxon>
        <taxon>Mortierellomycetes</taxon>
        <taxon>Mortierellales</taxon>
        <taxon>Mortierellaceae</taxon>
        <taxon>Linnemannia</taxon>
    </lineage>
</organism>
<proteinExistence type="predicted"/>
<accession>A0AAD4HB54</accession>
<evidence type="ECO:0000313" key="2">
    <source>
        <dbReference type="Proteomes" id="UP001194580"/>
    </source>
</evidence>
<gene>
    <name evidence="1" type="ORF">BGZ95_008408</name>
</gene>
<dbReference type="EMBL" id="JAAAIL010000044">
    <property type="protein sequence ID" value="KAG0280845.1"/>
    <property type="molecule type" value="Genomic_DNA"/>
</dbReference>
<evidence type="ECO:0000313" key="1">
    <source>
        <dbReference type="EMBL" id="KAG0280845.1"/>
    </source>
</evidence>
<reference evidence="1" key="1">
    <citation type="journal article" date="2020" name="Fungal Divers.">
        <title>Resolving the Mortierellaceae phylogeny through synthesis of multi-gene phylogenetics and phylogenomics.</title>
        <authorList>
            <person name="Vandepol N."/>
            <person name="Liber J."/>
            <person name="Desiro A."/>
            <person name="Na H."/>
            <person name="Kennedy M."/>
            <person name="Barry K."/>
            <person name="Grigoriev I.V."/>
            <person name="Miller A.N."/>
            <person name="O'Donnell K."/>
            <person name="Stajich J.E."/>
            <person name="Bonito G."/>
        </authorList>
    </citation>
    <scope>NUCLEOTIDE SEQUENCE</scope>
    <source>
        <strain evidence="1">NRRL 28262</strain>
    </source>
</reference>